<evidence type="ECO:0000256" key="10">
    <source>
        <dbReference type="ARBA" id="ARBA00023201"/>
    </source>
</evidence>
<keyword evidence="3 12" id="KW-0813">Transport</keyword>
<evidence type="ECO:0000256" key="1">
    <source>
        <dbReference type="ARBA" id="ARBA00004141"/>
    </source>
</evidence>
<evidence type="ECO:0000256" key="3">
    <source>
        <dbReference type="ARBA" id="ARBA00022448"/>
    </source>
</evidence>
<keyword evidence="8 12" id="KW-0406">Ion transport</keyword>
<comment type="caution">
    <text evidence="14">The sequence shown here is derived from an EMBL/GenBank/DDBJ whole genome shotgun (WGS) entry which is preliminary data.</text>
</comment>
<dbReference type="PANTHER" id="PTHR11690">
    <property type="entry name" value="AMILORIDE-SENSITIVE SODIUM CHANNEL-RELATED"/>
    <property type="match status" value="1"/>
</dbReference>
<keyword evidence="6 13" id="KW-1133">Transmembrane helix</keyword>
<dbReference type="PROSITE" id="PS01206">
    <property type="entry name" value="ASC"/>
    <property type="match status" value="1"/>
</dbReference>
<evidence type="ECO:0000256" key="8">
    <source>
        <dbReference type="ARBA" id="ARBA00023065"/>
    </source>
</evidence>
<evidence type="ECO:0000256" key="7">
    <source>
        <dbReference type="ARBA" id="ARBA00023053"/>
    </source>
</evidence>
<keyword evidence="4 12" id="KW-0894">Sodium channel</keyword>
<dbReference type="InterPro" id="IPR001873">
    <property type="entry name" value="ENaC"/>
</dbReference>
<keyword evidence="10 12" id="KW-0739">Sodium transport</keyword>
<sequence length="418" mass="48899">MELGSTKREKQPKYAGKKRVMMYFKEYCDYTGIHGFRYIAEERTFFESERIHNVASTICDFYATEQNNNGTTQDDVYNFLNMSRINNFLYCQYLGFEFDCAQGFTPILTEDGVCYSFNILDRRDIFYNDVYNFHNFHETNRTKDWSMEQGYSETANIDTFPRRALRAGTKDALYIVLQTKYSDTEYECSSEESGYRVSLHLPSKIPEVVESYFTVPLDQRIAGGIIPHIIKTSAGVKTFDPFKRDCYFPSEKALKFFKTYTHENCLMECKTNFTLRTCGCVGFYMPSNFSMLSINSEILPEKNKRNSAYCDCLPTCTDVTYNLELSQNNFKYEPRDKNLKLKKGIYYSILTLYFKKNHIETKERNELYGFSDLISNFGGLLGLFTGFSILSFIEIIYFLSLRIWGNIKLHGNWNGKRE</sequence>
<comment type="similarity">
    <text evidence="2 12">Belongs to the amiloride-sensitive sodium channel (TC 1.A.6) family.</text>
</comment>
<reference evidence="14" key="1">
    <citation type="journal article" date="2023" name="Insect Mol. Biol.">
        <title>Genome sequencing provides insights into the evolution of gene families encoding plant cell wall-degrading enzymes in longhorned beetles.</title>
        <authorList>
            <person name="Shin N.R."/>
            <person name="Okamura Y."/>
            <person name="Kirsch R."/>
            <person name="Pauchet Y."/>
        </authorList>
    </citation>
    <scope>NUCLEOTIDE SEQUENCE</scope>
    <source>
        <strain evidence="14">RBIC_L_NR</strain>
    </source>
</reference>
<evidence type="ECO:0000256" key="12">
    <source>
        <dbReference type="RuleBase" id="RU000679"/>
    </source>
</evidence>
<evidence type="ECO:0000313" key="15">
    <source>
        <dbReference type="Proteomes" id="UP001162156"/>
    </source>
</evidence>
<evidence type="ECO:0000256" key="9">
    <source>
        <dbReference type="ARBA" id="ARBA00023136"/>
    </source>
</evidence>
<dbReference type="Gene3D" id="1.10.287.770">
    <property type="entry name" value="YojJ-like"/>
    <property type="match status" value="1"/>
</dbReference>
<evidence type="ECO:0000256" key="4">
    <source>
        <dbReference type="ARBA" id="ARBA00022461"/>
    </source>
</evidence>
<keyword evidence="5 12" id="KW-0812">Transmembrane</keyword>
<dbReference type="Proteomes" id="UP001162156">
    <property type="component" value="Unassembled WGS sequence"/>
</dbReference>
<feature type="transmembrane region" description="Helical" evidence="13">
    <location>
        <begin position="377"/>
        <end position="399"/>
    </location>
</feature>
<keyword evidence="15" id="KW-1185">Reference proteome</keyword>
<comment type="subcellular location">
    <subcellularLocation>
        <location evidence="1">Membrane</location>
        <topology evidence="1">Multi-pass membrane protein</topology>
    </subcellularLocation>
</comment>
<evidence type="ECO:0000313" key="14">
    <source>
        <dbReference type="EMBL" id="KAJ8928635.1"/>
    </source>
</evidence>
<dbReference type="Gene3D" id="1.10.287.820">
    <property type="entry name" value="Acid-sensing ion channel domain"/>
    <property type="match status" value="1"/>
</dbReference>
<dbReference type="InterPro" id="IPR020903">
    <property type="entry name" value="ENaC_CS"/>
</dbReference>
<organism evidence="14 15">
    <name type="scientific">Rhamnusium bicolor</name>
    <dbReference type="NCBI Taxonomy" id="1586634"/>
    <lineage>
        <taxon>Eukaryota</taxon>
        <taxon>Metazoa</taxon>
        <taxon>Ecdysozoa</taxon>
        <taxon>Arthropoda</taxon>
        <taxon>Hexapoda</taxon>
        <taxon>Insecta</taxon>
        <taxon>Pterygota</taxon>
        <taxon>Neoptera</taxon>
        <taxon>Endopterygota</taxon>
        <taxon>Coleoptera</taxon>
        <taxon>Polyphaga</taxon>
        <taxon>Cucujiformia</taxon>
        <taxon>Chrysomeloidea</taxon>
        <taxon>Cerambycidae</taxon>
        <taxon>Lepturinae</taxon>
        <taxon>Rhagiini</taxon>
        <taxon>Rhamnusium</taxon>
    </lineage>
</organism>
<evidence type="ECO:0000256" key="2">
    <source>
        <dbReference type="ARBA" id="ARBA00007193"/>
    </source>
</evidence>
<dbReference type="GO" id="GO:0015280">
    <property type="term" value="F:ligand-gated sodium channel activity"/>
    <property type="evidence" value="ECO:0007669"/>
    <property type="project" value="TreeGrafter"/>
</dbReference>
<protein>
    <submittedName>
        <fullName evidence="14">Uncharacterized protein</fullName>
    </submittedName>
</protein>
<dbReference type="EMBL" id="JANEYF010005302">
    <property type="protein sequence ID" value="KAJ8928635.1"/>
    <property type="molecule type" value="Genomic_DNA"/>
</dbReference>
<keyword evidence="9 13" id="KW-0472">Membrane</keyword>
<keyword evidence="11 12" id="KW-0407">Ion channel</keyword>
<name>A0AAV8WQS4_9CUCU</name>
<keyword evidence="7" id="KW-0915">Sodium</keyword>
<dbReference type="PANTHER" id="PTHR11690:SF288">
    <property type="entry name" value="AMILORIDE-SENSITIVE NA+ CHANNEL-RELATED"/>
    <property type="match status" value="1"/>
</dbReference>
<evidence type="ECO:0000256" key="5">
    <source>
        <dbReference type="ARBA" id="ARBA00022692"/>
    </source>
</evidence>
<dbReference type="AlphaFoldDB" id="A0AAV8WQS4"/>
<evidence type="ECO:0000256" key="11">
    <source>
        <dbReference type="ARBA" id="ARBA00023303"/>
    </source>
</evidence>
<dbReference type="GO" id="GO:0005886">
    <property type="term" value="C:plasma membrane"/>
    <property type="evidence" value="ECO:0007669"/>
    <property type="project" value="TreeGrafter"/>
</dbReference>
<proteinExistence type="inferred from homology"/>
<evidence type="ECO:0000256" key="6">
    <source>
        <dbReference type="ARBA" id="ARBA00022989"/>
    </source>
</evidence>
<evidence type="ECO:0000256" key="13">
    <source>
        <dbReference type="SAM" id="Phobius"/>
    </source>
</evidence>
<accession>A0AAV8WQS4</accession>
<dbReference type="Pfam" id="PF00858">
    <property type="entry name" value="ASC"/>
    <property type="match status" value="1"/>
</dbReference>
<gene>
    <name evidence="14" type="ORF">NQ314_018771</name>
</gene>